<feature type="domain" description="HTH tetR-type" evidence="5">
    <location>
        <begin position="16"/>
        <end position="76"/>
    </location>
</feature>
<protein>
    <submittedName>
        <fullName evidence="6">TetR/AcrR family transcriptional regulator</fullName>
    </submittedName>
</protein>
<dbReference type="PANTHER" id="PTHR30055">
    <property type="entry name" value="HTH-TYPE TRANSCRIPTIONAL REGULATOR RUTR"/>
    <property type="match status" value="1"/>
</dbReference>
<evidence type="ECO:0000259" key="5">
    <source>
        <dbReference type="PROSITE" id="PS50977"/>
    </source>
</evidence>
<evidence type="ECO:0000256" key="1">
    <source>
        <dbReference type="ARBA" id="ARBA00023015"/>
    </source>
</evidence>
<evidence type="ECO:0000313" key="7">
    <source>
        <dbReference type="Proteomes" id="UP001370348"/>
    </source>
</evidence>
<keyword evidence="7" id="KW-1185">Reference proteome</keyword>
<keyword evidence="3" id="KW-0804">Transcription</keyword>
<proteinExistence type="predicted"/>
<dbReference type="PANTHER" id="PTHR30055:SF234">
    <property type="entry name" value="HTH-TYPE TRANSCRIPTIONAL REGULATOR BETI"/>
    <property type="match status" value="1"/>
</dbReference>
<dbReference type="InterPro" id="IPR001647">
    <property type="entry name" value="HTH_TetR"/>
</dbReference>
<gene>
    <name evidence="6" type="ORF">LZC94_29110</name>
</gene>
<evidence type="ECO:0000256" key="4">
    <source>
        <dbReference type="PROSITE-ProRule" id="PRU00335"/>
    </source>
</evidence>
<feature type="DNA-binding region" description="H-T-H motif" evidence="4">
    <location>
        <begin position="39"/>
        <end position="58"/>
    </location>
</feature>
<dbReference type="EMBL" id="CP089984">
    <property type="protein sequence ID" value="WXB11904.1"/>
    <property type="molecule type" value="Genomic_DNA"/>
</dbReference>
<reference evidence="6 7" key="1">
    <citation type="submission" date="2021-12" db="EMBL/GenBank/DDBJ databases">
        <title>Discovery of the Pendulisporaceae a myxobacterial family with distinct sporulation behavior and unique specialized metabolism.</title>
        <authorList>
            <person name="Garcia R."/>
            <person name="Popoff A."/>
            <person name="Bader C.D."/>
            <person name="Loehr J."/>
            <person name="Walesch S."/>
            <person name="Walt C."/>
            <person name="Boldt J."/>
            <person name="Bunk B."/>
            <person name="Haeckl F.J.F.P.J."/>
            <person name="Gunesch A.P."/>
            <person name="Birkelbach J."/>
            <person name="Nuebel U."/>
            <person name="Pietschmann T."/>
            <person name="Bach T."/>
            <person name="Mueller R."/>
        </authorList>
    </citation>
    <scope>NUCLEOTIDE SEQUENCE [LARGE SCALE GENOMIC DNA]</scope>
    <source>
        <strain evidence="6 7">MSr11954</strain>
    </source>
</reference>
<organism evidence="6 7">
    <name type="scientific">Pendulispora albinea</name>
    <dbReference type="NCBI Taxonomy" id="2741071"/>
    <lineage>
        <taxon>Bacteria</taxon>
        <taxon>Pseudomonadati</taxon>
        <taxon>Myxococcota</taxon>
        <taxon>Myxococcia</taxon>
        <taxon>Myxococcales</taxon>
        <taxon>Sorangiineae</taxon>
        <taxon>Pendulisporaceae</taxon>
        <taxon>Pendulispora</taxon>
    </lineage>
</organism>
<dbReference type="InterPro" id="IPR050109">
    <property type="entry name" value="HTH-type_TetR-like_transc_reg"/>
</dbReference>
<keyword evidence="1" id="KW-0805">Transcription regulation</keyword>
<dbReference type="PROSITE" id="PS50977">
    <property type="entry name" value="HTH_TETR_2"/>
    <property type="match status" value="1"/>
</dbReference>
<dbReference type="SUPFAM" id="SSF46689">
    <property type="entry name" value="Homeodomain-like"/>
    <property type="match status" value="1"/>
</dbReference>
<dbReference type="Pfam" id="PF00440">
    <property type="entry name" value="TetR_N"/>
    <property type="match status" value="1"/>
</dbReference>
<dbReference type="Proteomes" id="UP001370348">
    <property type="component" value="Chromosome"/>
</dbReference>
<dbReference type="Gene3D" id="1.10.357.10">
    <property type="entry name" value="Tetracycline Repressor, domain 2"/>
    <property type="match status" value="1"/>
</dbReference>
<sequence>MPRPKSSGPTTSTKGEAARERIILATVACIERLGIEGTGVREIAEEANVNGAAINYHFRSKDNLLGIVLERTLDEAFSQVLVDFDALVQGGASPRAALESVFDDAVGGAIRYPRITYAHLREPIVEQYYEGAVMRRLNDFIDGLTRRLFPKRSEQAERRARMALAQMWSVVMISGLLPRFFHQTGGVELENPEMRRQFVAQLVRLVFSDEPAVSERHPHGAMKKK</sequence>
<dbReference type="InterPro" id="IPR009057">
    <property type="entry name" value="Homeodomain-like_sf"/>
</dbReference>
<name>A0ABZ2LLV4_9BACT</name>
<evidence type="ECO:0000256" key="3">
    <source>
        <dbReference type="ARBA" id="ARBA00023163"/>
    </source>
</evidence>
<evidence type="ECO:0000313" key="6">
    <source>
        <dbReference type="EMBL" id="WXB11904.1"/>
    </source>
</evidence>
<keyword evidence="2 4" id="KW-0238">DNA-binding</keyword>
<dbReference type="RefSeq" id="WP_394821519.1">
    <property type="nucleotide sequence ID" value="NZ_CP089984.1"/>
</dbReference>
<evidence type="ECO:0000256" key="2">
    <source>
        <dbReference type="ARBA" id="ARBA00023125"/>
    </source>
</evidence>
<accession>A0ABZ2LLV4</accession>